<keyword evidence="2" id="KW-1185">Reference proteome</keyword>
<evidence type="ECO:0000313" key="1">
    <source>
        <dbReference type="EMBL" id="KAK2870778.1"/>
    </source>
</evidence>
<comment type="caution">
    <text evidence="1">The sequence shown here is derived from an EMBL/GenBank/DDBJ whole genome shotgun (WGS) entry which is preliminary data.</text>
</comment>
<evidence type="ECO:0000313" key="2">
    <source>
        <dbReference type="Proteomes" id="UP001187343"/>
    </source>
</evidence>
<accession>A0AA88P5U7</accession>
<dbReference type="AlphaFoldDB" id="A0AA88P5U7"/>
<dbReference type="Proteomes" id="UP001187343">
    <property type="component" value="Unassembled WGS sequence"/>
</dbReference>
<gene>
    <name evidence="1" type="ORF">Q8A67_023305</name>
</gene>
<sequence length="173" mass="19724">MNCALPSSHGELRHMEGVNDDIERFSLVARLDGNKPVWGVALWQGRGAAEDLRQSPARADGKIRQRLTLQMRPQERFILTTRPVFLHETERRISLAFRVHPHSAGALVHLRHPLQLPYTPLEVEFTTHTQVFEMKGCGIISPPLIPLDVLPFFDEAFEGEALLLEEELATFRR</sequence>
<dbReference type="EMBL" id="JAUYZG010000023">
    <property type="protein sequence ID" value="KAK2870778.1"/>
    <property type="molecule type" value="Genomic_DNA"/>
</dbReference>
<protein>
    <submittedName>
        <fullName evidence="1">Uncharacterized protein</fullName>
    </submittedName>
</protein>
<name>A0AA88P5U7_9TELE</name>
<organism evidence="1 2">
    <name type="scientific">Cirrhinus molitorella</name>
    <name type="common">mud carp</name>
    <dbReference type="NCBI Taxonomy" id="172907"/>
    <lineage>
        <taxon>Eukaryota</taxon>
        <taxon>Metazoa</taxon>
        <taxon>Chordata</taxon>
        <taxon>Craniata</taxon>
        <taxon>Vertebrata</taxon>
        <taxon>Euteleostomi</taxon>
        <taxon>Actinopterygii</taxon>
        <taxon>Neopterygii</taxon>
        <taxon>Teleostei</taxon>
        <taxon>Ostariophysi</taxon>
        <taxon>Cypriniformes</taxon>
        <taxon>Cyprinidae</taxon>
        <taxon>Labeoninae</taxon>
        <taxon>Labeonini</taxon>
        <taxon>Cirrhinus</taxon>
    </lineage>
</organism>
<reference evidence="1" key="1">
    <citation type="submission" date="2023-08" db="EMBL/GenBank/DDBJ databases">
        <title>Chromosome-level Genome Assembly of mud carp (Cirrhinus molitorella).</title>
        <authorList>
            <person name="Liu H."/>
        </authorList>
    </citation>
    <scope>NUCLEOTIDE SEQUENCE</scope>
    <source>
        <strain evidence="1">Prfri</strain>
        <tissue evidence="1">Muscle</tissue>
    </source>
</reference>
<proteinExistence type="predicted"/>